<dbReference type="SMART" id="SM00465">
    <property type="entry name" value="GIYc"/>
    <property type="match status" value="1"/>
</dbReference>
<proteinExistence type="inferred from homology"/>
<dbReference type="PANTHER" id="PTHR34477">
    <property type="entry name" value="UPF0213 PROTEIN YHBQ"/>
    <property type="match status" value="1"/>
</dbReference>
<feature type="domain" description="GIY-YIG" evidence="2">
    <location>
        <begin position="3"/>
        <end position="79"/>
    </location>
</feature>
<dbReference type="InterPro" id="IPR035901">
    <property type="entry name" value="GIY-YIG_endonuc_sf"/>
</dbReference>
<dbReference type="EMBL" id="CP071794">
    <property type="protein sequence ID" value="QTD57830.1"/>
    <property type="molecule type" value="Genomic_DNA"/>
</dbReference>
<dbReference type="SUPFAM" id="SSF82771">
    <property type="entry name" value="GIY-YIG endonuclease"/>
    <property type="match status" value="1"/>
</dbReference>
<dbReference type="InterPro" id="IPR000305">
    <property type="entry name" value="GIY-YIG_endonuc"/>
</dbReference>
<evidence type="ECO:0000259" key="2">
    <source>
        <dbReference type="PROSITE" id="PS50164"/>
    </source>
</evidence>
<dbReference type="PROSITE" id="PS50164">
    <property type="entry name" value="GIY_YIG"/>
    <property type="match status" value="1"/>
</dbReference>
<gene>
    <name evidence="3" type="ORF">J4G78_11660</name>
</gene>
<sequence length="97" mass="11817">MLKPGFVYMMANRRNGPIYIGSTSDLIQRVYQHRNRLIEGFTKTYHCCLLVWFKAYDDIQEARDAERRMKKWNRPWKIKRIENGNPDWRDLWPDIIA</sequence>
<evidence type="ECO:0000256" key="1">
    <source>
        <dbReference type="ARBA" id="ARBA00007435"/>
    </source>
</evidence>
<dbReference type="PANTHER" id="PTHR34477:SF5">
    <property type="entry name" value="BSL5627 PROTEIN"/>
    <property type="match status" value="1"/>
</dbReference>
<evidence type="ECO:0000313" key="3">
    <source>
        <dbReference type="EMBL" id="QTD57830.1"/>
    </source>
</evidence>
<dbReference type="InterPro" id="IPR050190">
    <property type="entry name" value="UPF0213_domain"/>
</dbReference>
<protein>
    <submittedName>
        <fullName evidence="3">GIY-YIG nuclease family protein</fullName>
    </submittedName>
</protein>
<dbReference type="Gene3D" id="3.40.1440.10">
    <property type="entry name" value="GIY-YIG endonuclease"/>
    <property type="match status" value="1"/>
</dbReference>
<dbReference type="Proteomes" id="UP000663923">
    <property type="component" value="Chromosome"/>
</dbReference>
<organism evidence="3 4">
    <name type="scientific">Parasphingorhabdus cellanae</name>
    <dbReference type="NCBI Taxonomy" id="2806553"/>
    <lineage>
        <taxon>Bacteria</taxon>
        <taxon>Pseudomonadati</taxon>
        <taxon>Pseudomonadota</taxon>
        <taxon>Alphaproteobacteria</taxon>
        <taxon>Sphingomonadales</taxon>
        <taxon>Sphingomonadaceae</taxon>
        <taxon>Parasphingorhabdus</taxon>
    </lineage>
</organism>
<dbReference type="CDD" id="cd10448">
    <property type="entry name" value="GIY-YIG_unchar_3"/>
    <property type="match status" value="1"/>
</dbReference>
<name>A0ABX7T9V4_9SPHN</name>
<reference evidence="3 4" key="1">
    <citation type="submission" date="2021-03" db="EMBL/GenBank/DDBJ databases">
        <title>Complete genome of Parasphingorhabdus_sp.JHSY0214.</title>
        <authorList>
            <person name="Yoo J.H."/>
            <person name="Bae J.W."/>
        </authorList>
    </citation>
    <scope>NUCLEOTIDE SEQUENCE [LARGE SCALE GENOMIC DNA]</scope>
    <source>
        <strain evidence="3 4">JHSY0214</strain>
    </source>
</reference>
<accession>A0ABX7T9V4</accession>
<evidence type="ECO:0000313" key="4">
    <source>
        <dbReference type="Proteomes" id="UP000663923"/>
    </source>
</evidence>
<keyword evidence="4" id="KW-1185">Reference proteome</keyword>
<comment type="similarity">
    <text evidence="1">Belongs to the UPF0213 family.</text>
</comment>
<dbReference type="Pfam" id="PF01541">
    <property type="entry name" value="GIY-YIG"/>
    <property type="match status" value="1"/>
</dbReference>